<reference evidence="1" key="1">
    <citation type="submission" date="2019-08" db="EMBL/GenBank/DDBJ databases">
        <authorList>
            <person name="Kucharzyk K."/>
            <person name="Murdoch R.W."/>
            <person name="Higgins S."/>
            <person name="Loffler F."/>
        </authorList>
    </citation>
    <scope>NUCLEOTIDE SEQUENCE</scope>
</reference>
<name>A0A645FWG2_9ZZZZ</name>
<organism evidence="1">
    <name type="scientific">bioreactor metagenome</name>
    <dbReference type="NCBI Taxonomy" id="1076179"/>
    <lineage>
        <taxon>unclassified sequences</taxon>
        <taxon>metagenomes</taxon>
        <taxon>ecological metagenomes</taxon>
    </lineage>
</organism>
<accession>A0A645FWG2</accession>
<proteinExistence type="predicted"/>
<sequence>MKLRPELVISDSVGHADLPEGYNIVISPAVLRNIRKGLPFGRICMKIPKYRENGKNHKNNKRGANLSFPLI</sequence>
<comment type="caution">
    <text evidence="1">The sequence shown here is derived from an EMBL/GenBank/DDBJ whole genome shotgun (WGS) entry which is preliminary data.</text>
</comment>
<evidence type="ECO:0000313" key="1">
    <source>
        <dbReference type="EMBL" id="MPN18196.1"/>
    </source>
</evidence>
<gene>
    <name evidence="1" type="ORF">SDC9_165554</name>
</gene>
<dbReference type="AlphaFoldDB" id="A0A645FWG2"/>
<dbReference type="EMBL" id="VSSQ01065480">
    <property type="protein sequence ID" value="MPN18196.1"/>
    <property type="molecule type" value="Genomic_DNA"/>
</dbReference>
<protein>
    <submittedName>
        <fullName evidence="1">Uncharacterized protein</fullName>
    </submittedName>
</protein>